<evidence type="ECO:0000313" key="1">
    <source>
        <dbReference type="EMBL" id="SVB85833.1"/>
    </source>
</evidence>
<accession>A0A382HGG5</accession>
<dbReference type="AlphaFoldDB" id="A0A382HGG5"/>
<reference evidence="1" key="1">
    <citation type="submission" date="2018-05" db="EMBL/GenBank/DDBJ databases">
        <authorList>
            <person name="Lanie J.A."/>
            <person name="Ng W.-L."/>
            <person name="Kazmierczak K.M."/>
            <person name="Andrzejewski T.M."/>
            <person name="Davidsen T.M."/>
            <person name="Wayne K.J."/>
            <person name="Tettelin H."/>
            <person name="Glass J.I."/>
            <person name="Rusch D."/>
            <person name="Podicherti R."/>
            <person name="Tsui H.-C.T."/>
            <person name="Winkler M.E."/>
        </authorList>
    </citation>
    <scope>NUCLEOTIDE SEQUENCE</scope>
</reference>
<feature type="non-terminal residue" evidence="1">
    <location>
        <position position="60"/>
    </location>
</feature>
<sequence length="60" mass="6261">MIVIGKPRVTALALAGLVIGMVGLSYAAVPLYDLFCRATGYGGTTNVATETPSQISDREM</sequence>
<evidence type="ECO:0008006" key="2">
    <source>
        <dbReference type="Google" id="ProtNLM"/>
    </source>
</evidence>
<organism evidence="1">
    <name type="scientific">marine metagenome</name>
    <dbReference type="NCBI Taxonomy" id="408172"/>
    <lineage>
        <taxon>unclassified sequences</taxon>
        <taxon>metagenomes</taxon>
        <taxon>ecological metagenomes</taxon>
    </lineage>
</organism>
<protein>
    <recommendedName>
        <fullName evidence="2">Cytochrome c oxidase assembly protein</fullName>
    </recommendedName>
</protein>
<proteinExistence type="predicted"/>
<gene>
    <name evidence="1" type="ORF">METZ01_LOCUS238687</name>
</gene>
<name>A0A382HGG5_9ZZZZ</name>
<dbReference type="EMBL" id="UINC01060870">
    <property type="protein sequence ID" value="SVB85833.1"/>
    <property type="molecule type" value="Genomic_DNA"/>
</dbReference>